<evidence type="ECO:0000313" key="4">
    <source>
        <dbReference type="EMBL" id="KAG9353836.1"/>
    </source>
</evidence>
<dbReference type="AlphaFoldDB" id="A0A8T2PR77"/>
<accession>A0A8T2PR77</accession>
<sequence length="115" mass="12735">MSTSTPLVCDKKLCQDHGECLILNGETSCECRLGYRGTFCEDRVSDPIRVPLSLGVLGVLGGIILLAFMFLLIRKKRKAYNRYLGSQGKLPENVEIDGAFAFLVNTLITPRLEGR</sequence>
<keyword evidence="2" id="KW-1133">Transmembrane helix</keyword>
<keyword evidence="1" id="KW-0245">EGF-like domain</keyword>
<feature type="transmembrane region" description="Helical" evidence="2">
    <location>
        <begin position="52"/>
        <end position="73"/>
    </location>
</feature>
<evidence type="ECO:0000259" key="3">
    <source>
        <dbReference type="PROSITE" id="PS50026"/>
    </source>
</evidence>
<keyword evidence="5" id="KW-1185">Reference proteome</keyword>
<comment type="caution">
    <text evidence="4">The sequence shown here is derived from an EMBL/GenBank/DDBJ whole genome shotgun (WGS) entry which is preliminary data.</text>
</comment>
<protein>
    <recommendedName>
        <fullName evidence="3">EGF-like domain-containing protein</fullName>
    </recommendedName>
</protein>
<evidence type="ECO:0000256" key="2">
    <source>
        <dbReference type="SAM" id="Phobius"/>
    </source>
</evidence>
<keyword evidence="2" id="KW-0472">Membrane</keyword>
<dbReference type="PROSITE" id="PS50026">
    <property type="entry name" value="EGF_3"/>
    <property type="match status" value="1"/>
</dbReference>
<dbReference type="InterPro" id="IPR000742">
    <property type="entry name" value="EGF"/>
</dbReference>
<dbReference type="Proteomes" id="UP000824540">
    <property type="component" value="Unassembled WGS sequence"/>
</dbReference>
<dbReference type="Gene3D" id="2.10.25.10">
    <property type="entry name" value="Laminin"/>
    <property type="match status" value="1"/>
</dbReference>
<keyword evidence="1" id="KW-1015">Disulfide bond</keyword>
<feature type="non-terminal residue" evidence="4">
    <location>
        <position position="115"/>
    </location>
</feature>
<dbReference type="PROSITE" id="PS01186">
    <property type="entry name" value="EGF_2"/>
    <property type="match status" value="1"/>
</dbReference>
<dbReference type="EMBL" id="JAFBMS010000003">
    <property type="protein sequence ID" value="KAG9353836.1"/>
    <property type="molecule type" value="Genomic_DNA"/>
</dbReference>
<feature type="disulfide bond" evidence="1">
    <location>
        <begin position="31"/>
        <end position="40"/>
    </location>
</feature>
<feature type="domain" description="EGF-like" evidence="3">
    <location>
        <begin position="5"/>
        <end position="41"/>
    </location>
</feature>
<name>A0A8T2PR77_9TELE</name>
<evidence type="ECO:0000256" key="1">
    <source>
        <dbReference type="PROSITE-ProRule" id="PRU00076"/>
    </source>
</evidence>
<organism evidence="4 5">
    <name type="scientific">Albula glossodonta</name>
    <name type="common">roundjaw bonefish</name>
    <dbReference type="NCBI Taxonomy" id="121402"/>
    <lineage>
        <taxon>Eukaryota</taxon>
        <taxon>Metazoa</taxon>
        <taxon>Chordata</taxon>
        <taxon>Craniata</taxon>
        <taxon>Vertebrata</taxon>
        <taxon>Euteleostomi</taxon>
        <taxon>Actinopterygii</taxon>
        <taxon>Neopterygii</taxon>
        <taxon>Teleostei</taxon>
        <taxon>Albuliformes</taxon>
        <taxon>Albulidae</taxon>
        <taxon>Albula</taxon>
    </lineage>
</organism>
<dbReference type="OrthoDB" id="283575at2759"/>
<evidence type="ECO:0000313" key="5">
    <source>
        <dbReference type="Proteomes" id="UP000824540"/>
    </source>
</evidence>
<keyword evidence="2" id="KW-0812">Transmembrane</keyword>
<reference evidence="4" key="1">
    <citation type="thesis" date="2021" institute="BYU ScholarsArchive" country="Provo, UT, USA">
        <title>Applications of and Algorithms for Genome Assembly and Genomic Analyses with an Emphasis on Marine Teleosts.</title>
        <authorList>
            <person name="Pickett B.D."/>
        </authorList>
    </citation>
    <scope>NUCLEOTIDE SEQUENCE</scope>
    <source>
        <strain evidence="4">HI-2016</strain>
    </source>
</reference>
<gene>
    <name evidence="4" type="ORF">JZ751_011960</name>
</gene>
<dbReference type="PROSITE" id="PS00022">
    <property type="entry name" value="EGF_1"/>
    <property type="match status" value="1"/>
</dbReference>
<dbReference type="SUPFAM" id="SSF57196">
    <property type="entry name" value="EGF/Laminin"/>
    <property type="match status" value="1"/>
</dbReference>
<proteinExistence type="predicted"/>
<comment type="caution">
    <text evidence="1">Lacks conserved residue(s) required for the propagation of feature annotation.</text>
</comment>